<evidence type="ECO:0000313" key="12">
    <source>
        <dbReference type="EMBL" id="PMM66875.1"/>
    </source>
</evidence>
<dbReference type="InterPro" id="IPR014014">
    <property type="entry name" value="RNA_helicase_DEAD_Q_motif"/>
</dbReference>
<evidence type="ECO:0000256" key="4">
    <source>
        <dbReference type="ARBA" id="ARBA00022840"/>
    </source>
</evidence>
<dbReference type="GO" id="GO:0005524">
    <property type="term" value="F:ATP binding"/>
    <property type="evidence" value="ECO:0007669"/>
    <property type="project" value="UniProtKB-KW"/>
</dbReference>
<sequence length="398" mass="44268">MPFSKLGLSSPIVKAVAKQGYEKPTSIQEKAIPIVLSGKNLIAAAQTGTGKTASFVLPILEMLSKGETQRKKRIRAVILTPTRELAIQVEQNITKYAKFLNLTSLAMYGGVSYQHQKDRLIEGVDILVATPGRLIDMYGQRAVHFDEVEVLVLDEADRMLDMGFIEDINKIIARLPQNIQNLLFSATLSTPVRALAKSAISEAEEISIAKTDASKANIEQWLVTVDKDRKSALLSHMITDGEWDQALIFIETKHGAAKLVAQLEKRGIQAEAFHSGRSQAIREKILADFKKGRLKYLVATGVAARGIDIDNLSRVVNYDIPFPADDYVHRIGRTGRADASGEAISFLSKDNFKNLCIIEKRLGHLIERRVVEGFEPRKEVPISVLNFVPKKKREQQQD</sequence>
<dbReference type="Proteomes" id="UP000235406">
    <property type="component" value="Unassembled WGS sequence"/>
</dbReference>
<feature type="domain" description="Helicase C-terminal" evidence="9">
    <location>
        <begin position="217"/>
        <end position="382"/>
    </location>
</feature>
<dbReference type="CDD" id="cd00268">
    <property type="entry name" value="DEADc"/>
    <property type="match status" value="1"/>
</dbReference>
<feature type="domain" description="DEAD-box RNA helicase Q" evidence="10">
    <location>
        <begin position="1"/>
        <end position="29"/>
    </location>
</feature>
<reference evidence="13 14" key="1">
    <citation type="submission" date="2016-07" db="EMBL/GenBank/DDBJ databases">
        <title>Nontailed viruses are major unrecognized killers of bacteria in the ocean.</title>
        <authorList>
            <person name="Kauffman K."/>
            <person name="Hussain F."/>
            <person name="Yang J."/>
            <person name="Arevalo P."/>
            <person name="Brown J."/>
            <person name="Cutler M."/>
            <person name="Kelly L."/>
            <person name="Polz M.F."/>
        </authorList>
    </citation>
    <scope>NUCLEOTIDE SEQUENCE [LARGE SCALE GENOMIC DNA]</scope>
    <source>
        <strain evidence="13">10N.261.46.F8</strain>
        <strain evidence="14">10N.261.51.B8</strain>
    </source>
</reference>
<evidence type="ECO:0000256" key="7">
    <source>
        <dbReference type="RuleBase" id="RU000492"/>
    </source>
</evidence>
<dbReference type="InterPro" id="IPR050079">
    <property type="entry name" value="DEAD_box_RNA_helicase"/>
</dbReference>
<organism evidence="12 13">
    <name type="scientific">Vibrio lentus</name>
    <dbReference type="NCBI Taxonomy" id="136468"/>
    <lineage>
        <taxon>Bacteria</taxon>
        <taxon>Pseudomonadati</taxon>
        <taxon>Pseudomonadota</taxon>
        <taxon>Gammaproteobacteria</taxon>
        <taxon>Vibrionales</taxon>
        <taxon>Vibrionaceae</taxon>
        <taxon>Vibrio</taxon>
    </lineage>
</organism>
<dbReference type="SUPFAM" id="SSF52540">
    <property type="entry name" value="P-loop containing nucleoside triphosphate hydrolases"/>
    <property type="match status" value="1"/>
</dbReference>
<evidence type="ECO:0000256" key="3">
    <source>
        <dbReference type="ARBA" id="ARBA00022806"/>
    </source>
</evidence>
<evidence type="ECO:0000313" key="14">
    <source>
        <dbReference type="Proteomes" id="UP000235746"/>
    </source>
</evidence>
<evidence type="ECO:0000259" key="10">
    <source>
        <dbReference type="PROSITE" id="PS51195"/>
    </source>
</evidence>
<keyword evidence="4 7" id="KW-0067">ATP-binding</keyword>
<dbReference type="PROSITE" id="PS51194">
    <property type="entry name" value="HELICASE_CTER"/>
    <property type="match status" value="1"/>
</dbReference>
<dbReference type="InterPro" id="IPR044742">
    <property type="entry name" value="DEAD/DEAH_RhlB"/>
</dbReference>
<feature type="short sequence motif" description="Q motif" evidence="6">
    <location>
        <begin position="1"/>
        <end position="29"/>
    </location>
</feature>
<reference evidence="12" key="3">
    <citation type="journal article" date="2018" name="Nature">
        <title>A major lineage of non-tailed dsDNA viruses as unrecognized killers of marine bacteria.</title>
        <authorList>
            <person name="Kauffman K.M."/>
            <person name="Hussain F.A."/>
            <person name="Yang J."/>
            <person name="Arevalo P."/>
            <person name="Brown J.M."/>
            <person name="Chang W.K."/>
            <person name="VanInsberghe D."/>
            <person name="Elsherbini J."/>
            <person name="Sharma R.S."/>
            <person name="Cutler M.B."/>
            <person name="Kelly L."/>
            <person name="Polz M.F."/>
        </authorList>
    </citation>
    <scope>NUCLEOTIDE SEQUENCE</scope>
    <source>
        <strain evidence="12">10N.261.46.F8</strain>
        <strain evidence="11">10N.261.51.B8</strain>
    </source>
</reference>
<dbReference type="InterPro" id="IPR000629">
    <property type="entry name" value="RNA-helicase_DEAD-box_CS"/>
</dbReference>
<evidence type="ECO:0000256" key="5">
    <source>
        <dbReference type="ARBA" id="ARBA00038437"/>
    </source>
</evidence>
<name>A0A0L1L4D1_9VIBR</name>
<dbReference type="RefSeq" id="WP_010431064.1">
    <property type="nucleotide sequence ID" value="NZ_CAWNVI010000143.1"/>
</dbReference>
<dbReference type="OrthoDB" id="9805696at2"/>
<evidence type="ECO:0000313" key="11">
    <source>
        <dbReference type="EMBL" id="PML60090.1"/>
    </source>
</evidence>
<protein>
    <submittedName>
        <fullName evidence="12">RNA helicase</fullName>
    </submittedName>
</protein>
<keyword evidence="2 7" id="KW-0378">Hydrolase</keyword>
<dbReference type="EMBL" id="MCYL01000001">
    <property type="protein sequence ID" value="PML60090.1"/>
    <property type="molecule type" value="Genomic_DNA"/>
</dbReference>
<dbReference type="GO" id="GO:0005829">
    <property type="term" value="C:cytosol"/>
    <property type="evidence" value="ECO:0007669"/>
    <property type="project" value="TreeGrafter"/>
</dbReference>
<dbReference type="GO" id="GO:0003676">
    <property type="term" value="F:nucleic acid binding"/>
    <property type="evidence" value="ECO:0007669"/>
    <property type="project" value="InterPro"/>
</dbReference>
<dbReference type="EMBL" id="MCZK01000143">
    <property type="protein sequence ID" value="PMM66875.1"/>
    <property type="molecule type" value="Genomic_DNA"/>
</dbReference>
<dbReference type="InterPro" id="IPR001650">
    <property type="entry name" value="Helicase_C-like"/>
</dbReference>
<accession>A0A0L1L4D1</accession>
<dbReference type="GO" id="GO:0003724">
    <property type="term" value="F:RNA helicase activity"/>
    <property type="evidence" value="ECO:0007669"/>
    <property type="project" value="InterPro"/>
</dbReference>
<comment type="caution">
    <text evidence="12">The sequence shown here is derived from an EMBL/GenBank/DDBJ whole genome shotgun (WGS) entry which is preliminary data.</text>
</comment>
<evidence type="ECO:0000256" key="2">
    <source>
        <dbReference type="ARBA" id="ARBA00022801"/>
    </source>
</evidence>
<proteinExistence type="inferred from homology"/>
<dbReference type="GeneID" id="50232459"/>
<dbReference type="Gene3D" id="3.40.50.300">
    <property type="entry name" value="P-loop containing nucleotide triphosphate hydrolases"/>
    <property type="match status" value="2"/>
</dbReference>
<dbReference type="GO" id="GO:0016787">
    <property type="term" value="F:hydrolase activity"/>
    <property type="evidence" value="ECO:0007669"/>
    <property type="project" value="UniProtKB-KW"/>
</dbReference>
<dbReference type="InterPro" id="IPR011545">
    <property type="entry name" value="DEAD/DEAH_box_helicase_dom"/>
</dbReference>
<evidence type="ECO:0000313" key="13">
    <source>
        <dbReference type="Proteomes" id="UP000235406"/>
    </source>
</evidence>
<dbReference type="CDD" id="cd18787">
    <property type="entry name" value="SF2_C_DEAD"/>
    <property type="match status" value="1"/>
</dbReference>
<evidence type="ECO:0000256" key="6">
    <source>
        <dbReference type="PROSITE-ProRule" id="PRU00552"/>
    </source>
</evidence>
<dbReference type="Pfam" id="PF00270">
    <property type="entry name" value="DEAD"/>
    <property type="match status" value="1"/>
</dbReference>
<dbReference type="PROSITE" id="PS51192">
    <property type="entry name" value="HELICASE_ATP_BIND_1"/>
    <property type="match status" value="1"/>
</dbReference>
<dbReference type="InterPro" id="IPR027417">
    <property type="entry name" value="P-loop_NTPase"/>
</dbReference>
<dbReference type="SMART" id="SM00487">
    <property type="entry name" value="DEXDc"/>
    <property type="match status" value="1"/>
</dbReference>
<reference evidence="12" key="2">
    <citation type="submission" date="2016-07" db="EMBL/GenBank/DDBJ databases">
        <authorList>
            <person name="Wan K."/>
            <person name="Booth B."/>
            <person name="Spirohn K."/>
            <person name="Hao T."/>
            <person name="Hu Y."/>
            <person name="Calderwood M."/>
            <person name="Hill D."/>
            <person name="Mohr S."/>
            <person name="Vidal M."/>
            <person name="Celniker S."/>
            <person name="Perrimon N."/>
        </authorList>
    </citation>
    <scope>NUCLEOTIDE SEQUENCE</scope>
    <source>
        <strain evidence="12">10N.261.46.F8</strain>
        <strain evidence="11">10N.261.51.B8</strain>
    </source>
</reference>
<keyword evidence="1 7" id="KW-0547">Nucleotide-binding</keyword>
<dbReference type="Proteomes" id="UP000235746">
    <property type="component" value="Unassembled WGS sequence"/>
</dbReference>
<dbReference type="AlphaFoldDB" id="A0A0L1L4D1"/>
<dbReference type="PANTHER" id="PTHR47959:SF11">
    <property type="entry name" value="ATP-DEPENDENT RNA HELICASE DEAD BOX FAMILY"/>
    <property type="match status" value="1"/>
</dbReference>
<dbReference type="PROSITE" id="PS00039">
    <property type="entry name" value="DEAD_ATP_HELICASE"/>
    <property type="match status" value="1"/>
</dbReference>
<dbReference type="InterPro" id="IPR014001">
    <property type="entry name" value="Helicase_ATP-bd"/>
</dbReference>
<evidence type="ECO:0000256" key="1">
    <source>
        <dbReference type="ARBA" id="ARBA00022741"/>
    </source>
</evidence>
<gene>
    <name evidence="12" type="ORF">BCT49_10835</name>
    <name evidence="11" type="ORF">BCT74_01395</name>
</gene>
<dbReference type="SMART" id="SM00490">
    <property type="entry name" value="HELICc"/>
    <property type="match status" value="1"/>
</dbReference>
<dbReference type="Pfam" id="PF00271">
    <property type="entry name" value="Helicase_C"/>
    <property type="match status" value="1"/>
</dbReference>
<comment type="similarity">
    <text evidence="5 7">Belongs to the DEAD box helicase family.</text>
</comment>
<evidence type="ECO:0000259" key="8">
    <source>
        <dbReference type="PROSITE" id="PS51192"/>
    </source>
</evidence>
<keyword evidence="3 7" id="KW-0347">Helicase</keyword>
<dbReference type="PANTHER" id="PTHR47959">
    <property type="entry name" value="ATP-DEPENDENT RNA HELICASE RHLE-RELATED"/>
    <property type="match status" value="1"/>
</dbReference>
<dbReference type="PROSITE" id="PS51195">
    <property type="entry name" value="Q_MOTIF"/>
    <property type="match status" value="1"/>
</dbReference>
<evidence type="ECO:0000259" key="9">
    <source>
        <dbReference type="PROSITE" id="PS51194"/>
    </source>
</evidence>
<feature type="domain" description="Helicase ATP-binding" evidence="8">
    <location>
        <begin position="32"/>
        <end position="206"/>
    </location>
</feature>